<dbReference type="RefSeq" id="WP_108139988.1">
    <property type="nucleotide sequence ID" value="NZ_JBQPXQ010000013.1"/>
</dbReference>
<dbReference type="GO" id="GO:0005524">
    <property type="term" value="F:ATP binding"/>
    <property type="evidence" value="ECO:0007669"/>
    <property type="project" value="TreeGrafter"/>
</dbReference>
<gene>
    <name evidence="3" type="ORF">C7957_12729</name>
    <name evidence="2" type="ORF">C8C76_11346</name>
</gene>
<dbReference type="GO" id="GO:0030234">
    <property type="term" value="F:enzyme regulator activity"/>
    <property type="evidence" value="ECO:0007669"/>
    <property type="project" value="InterPro"/>
</dbReference>
<dbReference type="PROSITE" id="PS00638">
    <property type="entry name" value="PII_GLNB_CTER"/>
    <property type="match status" value="1"/>
</dbReference>
<dbReference type="GO" id="GO:0006808">
    <property type="term" value="P:regulation of nitrogen utilization"/>
    <property type="evidence" value="ECO:0007669"/>
    <property type="project" value="InterPro"/>
</dbReference>
<dbReference type="SMART" id="SM00938">
    <property type="entry name" value="P-II"/>
    <property type="match status" value="1"/>
</dbReference>
<dbReference type="InterPro" id="IPR017918">
    <property type="entry name" value="N-reg_PII_CS"/>
</dbReference>
<reference evidence="2 4" key="1">
    <citation type="submission" date="2018-04" db="EMBL/GenBank/DDBJ databases">
        <title>Subsurface microbial communities from deep shales in Ohio and West Virginia, USA.</title>
        <authorList>
            <person name="Wrighton K."/>
        </authorList>
    </citation>
    <scope>NUCLEOTIDE SEQUENCE [LARGE SCALE GENOMIC DNA]</scope>
    <source>
        <strain evidence="3 5">MSL 7</strain>
        <strain evidence="2 4">WC1</strain>
    </source>
</reference>
<dbReference type="SUPFAM" id="SSF54913">
    <property type="entry name" value="GlnB-like"/>
    <property type="match status" value="1"/>
</dbReference>
<dbReference type="Proteomes" id="UP000295176">
    <property type="component" value="Unassembled WGS sequence"/>
</dbReference>
<dbReference type="Proteomes" id="UP000244089">
    <property type="component" value="Unassembled WGS sequence"/>
</dbReference>
<dbReference type="InterPro" id="IPR002187">
    <property type="entry name" value="N-reg_PII"/>
</dbReference>
<dbReference type="Gene3D" id="3.30.70.120">
    <property type="match status" value="1"/>
</dbReference>
<dbReference type="PROSITE" id="PS51343">
    <property type="entry name" value="PII_GLNB_DOM"/>
    <property type="match status" value="1"/>
</dbReference>
<dbReference type="OrthoDB" id="9802729at2"/>
<proteinExistence type="inferred from homology"/>
<name>A0A2T5RJR6_9FIRM</name>
<evidence type="ECO:0000313" key="2">
    <source>
        <dbReference type="EMBL" id="PTV98914.1"/>
    </source>
</evidence>
<dbReference type="GO" id="GO:0005829">
    <property type="term" value="C:cytosol"/>
    <property type="evidence" value="ECO:0007669"/>
    <property type="project" value="TreeGrafter"/>
</dbReference>
<accession>A0A2T5RJR6</accession>
<sequence>MKEIMAVIRMNKINQTKKALAVQGFNSLTCVKVTGRGKKKVNYELIEKMLEGEEEIIKSKEVTESITEGHRLIPKRLVMTVVKDEDAEKVVETIIDVNETGNPGDGKIFILPLEDAFRVRTGESGKAAI</sequence>
<dbReference type="InterPro" id="IPR015867">
    <property type="entry name" value="N-reg_PII/ATP_PRibTrfase_C"/>
</dbReference>
<protein>
    <submittedName>
        <fullName evidence="2">Nitrogen regulatory protein P-II family</fullName>
    </submittedName>
</protein>
<dbReference type="PRINTS" id="PR00340">
    <property type="entry name" value="PIIGLNB"/>
</dbReference>
<dbReference type="InterPro" id="IPR011322">
    <property type="entry name" value="N-reg_PII-like_a/b"/>
</dbReference>
<dbReference type="AlphaFoldDB" id="A0A2T5RJR6"/>
<dbReference type="PANTHER" id="PTHR30115">
    <property type="entry name" value="NITROGEN REGULATORY PROTEIN P-II"/>
    <property type="match status" value="1"/>
</dbReference>
<evidence type="ECO:0000256" key="1">
    <source>
        <dbReference type="RuleBase" id="RU003936"/>
    </source>
</evidence>
<evidence type="ECO:0000313" key="5">
    <source>
        <dbReference type="Proteomes" id="UP000295176"/>
    </source>
</evidence>
<dbReference type="EMBL" id="SNXX01000027">
    <property type="protein sequence ID" value="TDP89030.1"/>
    <property type="molecule type" value="Genomic_DNA"/>
</dbReference>
<dbReference type="PANTHER" id="PTHR30115:SF11">
    <property type="entry name" value="NITROGEN REGULATORY PROTEIN P-II HOMOLOG"/>
    <property type="match status" value="1"/>
</dbReference>
<evidence type="ECO:0000313" key="3">
    <source>
        <dbReference type="EMBL" id="TDP89030.1"/>
    </source>
</evidence>
<dbReference type="Pfam" id="PF00543">
    <property type="entry name" value="P-II"/>
    <property type="match status" value="1"/>
</dbReference>
<comment type="caution">
    <text evidence="2">The sequence shown here is derived from an EMBL/GenBank/DDBJ whole genome shotgun (WGS) entry which is preliminary data.</text>
</comment>
<comment type="similarity">
    <text evidence="1">Belongs to the P(II) protein family.</text>
</comment>
<organism evidence="2 4">
    <name type="scientific">Halanaerobium saccharolyticum</name>
    <dbReference type="NCBI Taxonomy" id="43595"/>
    <lineage>
        <taxon>Bacteria</taxon>
        <taxon>Bacillati</taxon>
        <taxon>Bacillota</taxon>
        <taxon>Clostridia</taxon>
        <taxon>Halanaerobiales</taxon>
        <taxon>Halanaerobiaceae</taxon>
        <taxon>Halanaerobium</taxon>
    </lineage>
</organism>
<dbReference type="EMBL" id="QAXS01000013">
    <property type="protein sequence ID" value="PTV98914.1"/>
    <property type="molecule type" value="Genomic_DNA"/>
</dbReference>
<evidence type="ECO:0000313" key="4">
    <source>
        <dbReference type="Proteomes" id="UP000244089"/>
    </source>
</evidence>